<organism evidence="1">
    <name type="scientific">marine sediment metagenome</name>
    <dbReference type="NCBI Taxonomy" id="412755"/>
    <lineage>
        <taxon>unclassified sequences</taxon>
        <taxon>metagenomes</taxon>
        <taxon>ecological metagenomes</taxon>
    </lineage>
</organism>
<name>X1HQ88_9ZZZZ</name>
<protein>
    <submittedName>
        <fullName evidence="1">Uncharacterized protein</fullName>
    </submittedName>
</protein>
<reference evidence="1" key="1">
    <citation type="journal article" date="2014" name="Front. Microbiol.">
        <title>High frequency of phylogenetically diverse reductive dehalogenase-homologous genes in deep subseafloor sedimentary metagenomes.</title>
        <authorList>
            <person name="Kawai M."/>
            <person name="Futagami T."/>
            <person name="Toyoda A."/>
            <person name="Takaki Y."/>
            <person name="Nishi S."/>
            <person name="Hori S."/>
            <person name="Arai W."/>
            <person name="Tsubouchi T."/>
            <person name="Morono Y."/>
            <person name="Uchiyama I."/>
            <person name="Ito T."/>
            <person name="Fujiyama A."/>
            <person name="Inagaki F."/>
            <person name="Takami H."/>
        </authorList>
    </citation>
    <scope>NUCLEOTIDE SEQUENCE</scope>
    <source>
        <strain evidence="1">Expedition CK06-06</strain>
    </source>
</reference>
<accession>X1HQ88</accession>
<comment type="caution">
    <text evidence="1">The sequence shown here is derived from an EMBL/GenBank/DDBJ whole genome shotgun (WGS) entry which is preliminary data.</text>
</comment>
<proteinExistence type="predicted"/>
<sequence>MAKKNRKPKTEILNYVSPLVERNASKEMAELFGAQKKFST</sequence>
<gene>
    <name evidence="1" type="ORF">S03H2_55136</name>
</gene>
<dbReference type="AlphaFoldDB" id="X1HQ88"/>
<evidence type="ECO:0000313" key="1">
    <source>
        <dbReference type="EMBL" id="GAH72331.1"/>
    </source>
</evidence>
<dbReference type="EMBL" id="BARU01035200">
    <property type="protein sequence ID" value="GAH72331.1"/>
    <property type="molecule type" value="Genomic_DNA"/>
</dbReference>
<feature type="non-terminal residue" evidence="1">
    <location>
        <position position="40"/>
    </location>
</feature>